<feature type="transmembrane region" description="Helical" evidence="1">
    <location>
        <begin position="179"/>
        <end position="199"/>
    </location>
</feature>
<sequence>MNERFEVPARLRNTSLVLIAVGVLALVAASVTLLGANSTDVDHTRFWAGLLHNSVYFAFLAIISVFIQAASSLAHGGWIVAYRRVPESIGANAWLFGGIAALVIILNILLFKDHHGHNPIFHWVNPHGDAILEGKSPFLNKGMVIGFTIVTVVLWGFFGRKFRAMSIAQESAPKNSTKGYFKFMLWAALFLVVFALTMMSTTPWMWIMSIDAHWYSTLFSWYVFASSLVGGMSMILLFTVYLKNQGHLSIVNKEHIHDLGKFMFAISVFWTYLWFAQYMLIWYANIPEETTYFIIRQHGPYSILFYGDFIINFVMPLLILMSRPSKRNYFTVCVMALIIIFGHWLDFYQMMMPGPLGANWEIGWYELGLLAGFVGLLIFSVSKTLSKASLVPHNNPLLKESVIHIS</sequence>
<feature type="transmembrane region" description="Helical" evidence="1">
    <location>
        <begin position="262"/>
        <end position="283"/>
    </location>
</feature>
<comment type="caution">
    <text evidence="2">The sequence shown here is derived from an EMBL/GenBank/DDBJ whole genome shotgun (WGS) entry which is preliminary data.</text>
</comment>
<feature type="transmembrane region" description="Helical" evidence="1">
    <location>
        <begin position="56"/>
        <end position="81"/>
    </location>
</feature>
<reference evidence="3" key="1">
    <citation type="journal article" date="2019" name="Int. J. Syst. Evol. Microbiol.">
        <title>The Global Catalogue of Microorganisms (GCM) 10K type strain sequencing project: providing services to taxonomists for standard genome sequencing and annotation.</title>
        <authorList>
            <consortium name="The Broad Institute Genomics Platform"/>
            <consortium name="The Broad Institute Genome Sequencing Center for Infectious Disease"/>
            <person name="Wu L."/>
            <person name="Ma J."/>
        </authorList>
    </citation>
    <scope>NUCLEOTIDE SEQUENCE [LARGE SCALE GENOMIC DNA]</scope>
    <source>
        <strain evidence="3">JCM 31921</strain>
    </source>
</reference>
<feature type="transmembrane region" description="Helical" evidence="1">
    <location>
        <begin position="219"/>
        <end position="242"/>
    </location>
</feature>
<evidence type="ECO:0000313" key="3">
    <source>
        <dbReference type="Proteomes" id="UP001501410"/>
    </source>
</evidence>
<gene>
    <name evidence="2" type="ORF">GCM10023092_07110</name>
</gene>
<keyword evidence="1" id="KW-0812">Transmembrane</keyword>
<proteinExistence type="predicted"/>
<evidence type="ECO:0008006" key="4">
    <source>
        <dbReference type="Google" id="ProtNLM"/>
    </source>
</evidence>
<feature type="transmembrane region" description="Helical" evidence="1">
    <location>
        <begin position="362"/>
        <end position="381"/>
    </location>
</feature>
<feature type="transmembrane region" description="Helical" evidence="1">
    <location>
        <begin position="16"/>
        <end position="36"/>
    </location>
</feature>
<dbReference type="RefSeq" id="WP_344822755.1">
    <property type="nucleotide sequence ID" value="NZ_BAABEZ010000004.1"/>
</dbReference>
<evidence type="ECO:0000256" key="1">
    <source>
        <dbReference type="SAM" id="Phobius"/>
    </source>
</evidence>
<feature type="transmembrane region" description="Helical" evidence="1">
    <location>
        <begin position="303"/>
        <end position="322"/>
    </location>
</feature>
<name>A0ABP8MK07_9BACT</name>
<protein>
    <recommendedName>
        <fullName evidence="4">Quinol:cytochrome C oxidoreductase</fullName>
    </recommendedName>
</protein>
<dbReference type="PANTHER" id="PTHR43044">
    <property type="match status" value="1"/>
</dbReference>
<dbReference type="EMBL" id="BAABEZ010000004">
    <property type="protein sequence ID" value="GAA4450714.1"/>
    <property type="molecule type" value="Genomic_DNA"/>
</dbReference>
<keyword evidence="1" id="KW-0472">Membrane</keyword>
<organism evidence="2 3">
    <name type="scientific">Rurimicrobium arvi</name>
    <dbReference type="NCBI Taxonomy" id="2049916"/>
    <lineage>
        <taxon>Bacteria</taxon>
        <taxon>Pseudomonadati</taxon>
        <taxon>Bacteroidota</taxon>
        <taxon>Chitinophagia</taxon>
        <taxon>Chitinophagales</taxon>
        <taxon>Chitinophagaceae</taxon>
        <taxon>Rurimicrobium</taxon>
    </lineage>
</organism>
<keyword evidence="1" id="KW-1133">Transmembrane helix</keyword>
<feature type="transmembrane region" description="Helical" evidence="1">
    <location>
        <begin position="93"/>
        <end position="111"/>
    </location>
</feature>
<evidence type="ECO:0000313" key="2">
    <source>
        <dbReference type="EMBL" id="GAA4450714.1"/>
    </source>
</evidence>
<accession>A0ABP8MK07</accession>
<feature type="transmembrane region" description="Helical" evidence="1">
    <location>
        <begin position="138"/>
        <end position="158"/>
    </location>
</feature>
<keyword evidence="3" id="KW-1185">Reference proteome</keyword>
<dbReference type="Proteomes" id="UP001501410">
    <property type="component" value="Unassembled WGS sequence"/>
</dbReference>
<dbReference type="PANTHER" id="PTHR43044:SF1">
    <property type="entry name" value="QUINOL:CYTOCHROME C OXIDOREDUCTASE QUINONE-BINDING SUBUNIT 2"/>
    <property type="match status" value="1"/>
</dbReference>
<feature type="transmembrane region" description="Helical" evidence="1">
    <location>
        <begin position="329"/>
        <end position="350"/>
    </location>
</feature>